<dbReference type="AlphaFoldDB" id="A0A0G4HEL4"/>
<feature type="chain" id="PRO_5005191438" description="Auto-transporter adhesin head GIN domain-containing protein" evidence="2">
    <location>
        <begin position="25"/>
        <end position="857"/>
    </location>
</feature>
<gene>
    <name evidence="3" type="ORF">Cvel_26802</name>
</gene>
<feature type="signal peptide" evidence="2">
    <location>
        <begin position="1"/>
        <end position="24"/>
    </location>
</feature>
<protein>
    <recommendedName>
        <fullName evidence="4">Auto-transporter adhesin head GIN domain-containing protein</fullName>
    </recommendedName>
</protein>
<accession>A0A0G4HEL4</accession>
<evidence type="ECO:0000313" key="3">
    <source>
        <dbReference type="EMBL" id="CEM42517.1"/>
    </source>
</evidence>
<feature type="compositionally biased region" description="Basic and acidic residues" evidence="1">
    <location>
        <begin position="44"/>
        <end position="61"/>
    </location>
</feature>
<dbReference type="EMBL" id="CDMZ01002469">
    <property type="protein sequence ID" value="CEM42517.1"/>
    <property type="molecule type" value="Genomic_DNA"/>
</dbReference>
<evidence type="ECO:0008006" key="4">
    <source>
        <dbReference type="Google" id="ProtNLM"/>
    </source>
</evidence>
<proteinExistence type="predicted"/>
<name>A0A0G4HEL4_9ALVE</name>
<evidence type="ECO:0000256" key="2">
    <source>
        <dbReference type="SAM" id="SignalP"/>
    </source>
</evidence>
<evidence type="ECO:0000256" key="1">
    <source>
        <dbReference type="SAM" id="MobiDB-lite"/>
    </source>
</evidence>
<reference evidence="3" key="1">
    <citation type="submission" date="2014-11" db="EMBL/GenBank/DDBJ databases">
        <authorList>
            <person name="Otto D Thomas"/>
            <person name="Naeem Raeece"/>
        </authorList>
    </citation>
    <scope>NUCLEOTIDE SEQUENCE</scope>
</reference>
<keyword evidence="2" id="KW-0732">Signal</keyword>
<organism evidence="3">
    <name type="scientific">Chromera velia CCMP2878</name>
    <dbReference type="NCBI Taxonomy" id="1169474"/>
    <lineage>
        <taxon>Eukaryota</taxon>
        <taxon>Sar</taxon>
        <taxon>Alveolata</taxon>
        <taxon>Colpodellida</taxon>
        <taxon>Chromeraceae</taxon>
        <taxon>Chromera</taxon>
    </lineage>
</organism>
<sequence length="857" mass="91475">MRTARVVVSFFCVLLCLLPWAATGVRGGDSMRGSAQIKEDLDDVEKKEQPSTGKEKEERPKQIARHVHIPRHALEAVRISDEAYLDATVFQGTKHVNDCAESLSIYPVTEWSSEKCEFFAVDGDLSVCGDVSVEGLLSAATSLEVKPSEWLPSECIIEIMEERYINGHLRVKGSGLIVNGNLVVGRELNVRGDVAVDMSALVRVGVEYIRLAAQGCQDENLGRTSVTGQVGLDNAGRFVSYGRVEASMFMVDDFSQLLSSCGSVNATRSSGLGILVTDGSLFSLGGSGRSFAKNVRVEKAATAEFFGGLHTEFGVEGLDASSIRVGGSVLCKHLTMDDTSEAALGGNLTATGPVEVDEASSLTVNGQFQSAALRVGDKSLMRVGRWVLSRDILLVEGHSTLEVWNGDLNVGGRVEVLRTSSIAVTQGRLYARGAIRVQTSMLLVQMSVLSSDRLQATVAADIKFWGSAFFGLDAAALPRARLDIPEDDRDSNVALASEKEMKEQEGVGAYAWLGASEAGFAETAEDGEREDDLLRRLQIDIRKQVEPEKEEKGGGGEEAGAIDPEMILAFHSKEAAARSKLRSSKGTQPDEEVVLQMDQKITKEQLDQSSFAALAGLHDDADTLLTLTTEEAMRLYFGETKEDKDDGKWADVGATSQSFALDSSEEDYTEGGGNSSSSFIHQLLTHRGVLIDMSSVMVVGGNLTARDLLAVDDGSSLSVLGSCGVFKGRIVVDGRSRLNVTGILEVLGQHEAAVSVLQKSELVVGGDTKSSYLEAASKATVIILGGLITSASVTLFGRSAVFVERILLVRGGLLAVKEGSRLIAAACGVERGDVFVDDGAVLEATKGSVRLWGGPRS</sequence>
<feature type="region of interest" description="Disordered" evidence="1">
    <location>
        <begin position="27"/>
        <end position="61"/>
    </location>
</feature>
<dbReference type="VEuPathDB" id="CryptoDB:Cvel_26802"/>